<keyword evidence="1" id="KW-0808">Transferase</keyword>
<accession>A0A6P0HM84</accession>
<dbReference type="InterPro" id="IPR003673">
    <property type="entry name" value="CoA-Trfase_fam_III"/>
</dbReference>
<evidence type="ECO:0000313" key="1">
    <source>
        <dbReference type="EMBL" id="NEN79731.1"/>
    </source>
</evidence>
<dbReference type="AlphaFoldDB" id="A0A6P0HM84"/>
<dbReference type="Gene3D" id="3.40.50.10540">
    <property type="entry name" value="Crotonobetainyl-coa:carnitine coa-transferase, domain 1"/>
    <property type="match status" value="1"/>
</dbReference>
<dbReference type="InterPro" id="IPR050509">
    <property type="entry name" value="CoA-transferase_III"/>
</dbReference>
<keyword evidence="2" id="KW-1185">Reference proteome</keyword>
<dbReference type="SUPFAM" id="SSF89796">
    <property type="entry name" value="CoA-transferase family III (CaiB/BaiF)"/>
    <property type="match status" value="1"/>
</dbReference>
<protein>
    <submittedName>
        <fullName evidence="1">CoA transferase</fullName>
    </submittedName>
</protein>
<sequence length="397" mass="42385">MTQPLTGVRVLDLTRLMPGNYAAWTLASFGADVVKVEDTGAGDYMRDFGVQVNGQGALHQLVNRGKRSVVIDLKSDEGREAFLRLVDTADVVIESFRPGVLDRLGVGWDVLRARRPSLVLASTSGYGSRSPLANRAGHDINFAATSGMLDQLGRKGEPPVVPAIPVSDFIGGGLNTAIATLALLSRARATGVGGRVETSIAEGATLIPSNLVADLLAGGAQPERGTADWGGGSGAYNVYALSDGHVAVGAVEPQFWNRMSELLQAPDLVTRRADDAFVRATLTQKFSEMTRAEARELFAEDGSCVDVIATFEETFSSPHAASMEYLRRVPGLDMPVLAPPYRIDGERLAETVPAPFQGEHTAEIMAEVGYDAEQVADLQRRSILAPRDGRAPVLTRD</sequence>
<proteinExistence type="predicted"/>
<name>A0A6P0HM84_9ACTN</name>
<dbReference type="InterPro" id="IPR044855">
    <property type="entry name" value="CoA-Trfase_III_dom3_sf"/>
</dbReference>
<gene>
    <name evidence="1" type="ORF">G3T38_15765</name>
</gene>
<dbReference type="PANTHER" id="PTHR48228:SF5">
    <property type="entry name" value="ALPHA-METHYLACYL-COA RACEMASE"/>
    <property type="match status" value="1"/>
</dbReference>
<dbReference type="GO" id="GO:0016740">
    <property type="term" value="F:transferase activity"/>
    <property type="evidence" value="ECO:0007669"/>
    <property type="project" value="UniProtKB-KW"/>
</dbReference>
<organism evidence="1 2">
    <name type="scientific">Nocardioides zeae</name>
    <dbReference type="NCBI Taxonomy" id="1457234"/>
    <lineage>
        <taxon>Bacteria</taxon>
        <taxon>Bacillati</taxon>
        <taxon>Actinomycetota</taxon>
        <taxon>Actinomycetes</taxon>
        <taxon>Propionibacteriales</taxon>
        <taxon>Nocardioidaceae</taxon>
        <taxon>Nocardioides</taxon>
    </lineage>
</organism>
<dbReference type="Proteomes" id="UP000468687">
    <property type="component" value="Unassembled WGS sequence"/>
</dbReference>
<dbReference type="EMBL" id="JAAGXA010000011">
    <property type="protein sequence ID" value="NEN79731.1"/>
    <property type="molecule type" value="Genomic_DNA"/>
</dbReference>
<comment type="caution">
    <text evidence="1">The sequence shown here is derived from an EMBL/GenBank/DDBJ whole genome shotgun (WGS) entry which is preliminary data.</text>
</comment>
<dbReference type="InterPro" id="IPR023606">
    <property type="entry name" value="CoA-Trfase_III_dom_1_sf"/>
</dbReference>
<dbReference type="PANTHER" id="PTHR48228">
    <property type="entry name" value="SUCCINYL-COA--D-CITRAMALATE COA-TRANSFERASE"/>
    <property type="match status" value="1"/>
</dbReference>
<reference evidence="1 2" key="1">
    <citation type="journal article" date="2014" name="Int. J. Syst. Evol. Microbiol.">
        <title>Nocardioides zeae sp. nov., isolated from the stem of Zea mays.</title>
        <authorList>
            <person name="Glaeser S.P."/>
            <person name="McInroy J.A."/>
            <person name="Busse H.J."/>
            <person name="Kampfer P."/>
        </authorList>
    </citation>
    <scope>NUCLEOTIDE SEQUENCE [LARGE SCALE GENOMIC DNA]</scope>
    <source>
        <strain evidence="1 2">JCM 30728</strain>
    </source>
</reference>
<dbReference type="RefSeq" id="WP_163773271.1">
    <property type="nucleotide sequence ID" value="NZ_JAAGXA010000011.1"/>
</dbReference>
<dbReference type="Pfam" id="PF02515">
    <property type="entry name" value="CoA_transf_3"/>
    <property type="match status" value="1"/>
</dbReference>
<dbReference type="Gene3D" id="3.30.1540.10">
    <property type="entry name" value="formyl-coa transferase, domain 3"/>
    <property type="match status" value="1"/>
</dbReference>
<evidence type="ECO:0000313" key="2">
    <source>
        <dbReference type="Proteomes" id="UP000468687"/>
    </source>
</evidence>